<name>A0A834ZM53_TETSI</name>
<sequence length="409" mass="44411">MDSDQVKLFVGGISWETNEDTLKDHFNKYGDVVESVIMRDKSTGEARGFGFVLFSDSSAADKALQDKHVILGRTVEVKKAVPRVEQHQNHHHHHHHHHHQQQQQNKGSSKNSSNGGSNNQFRTKKIFVGGLSASLTEEEFKSYFEKFGRITDVVVMYDSATHRPRGFGFITFDSEEAVENVMQKSFHELNNKLVEVKRAVPKDRNNNGSNNHYNSGSNNNFNSYDMRMSAGGGSLFGSYQGGVYPPYSPRFGIFPGYAPPLSGYGTAGNYPYGPSAYGGGYPFAGFGYGANPIGVPRSPWNGPGMVGARRSPVPYGHAAIYPGYMNGGVMGMAAGGYHGIMGPAANEKWNKGVGGDSQVQASTTPPQSNGEKLDDDSSGFEGSYGAAAGKQNQREPDERFRSNPVGNSS</sequence>
<dbReference type="FunFam" id="3.30.70.330:FF:000051">
    <property type="entry name" value="Heterogeneous nuclear ribonucleoprotein 1"/>
    <property type="match status" value="1"/>
</dbReference>
<protein>
    <recommendedName>
        <fullName evidence="5">RRM domain-containing protein</fullName>
    </recommendedName>
</protein>
<dbReference type="GO" id="GO:0006417">
    <property type="term" value="P:regulation of translation"/>
    <property type="evidence" value="ECO:0007669"/>
    <property type="project" value="TreeGrafter"/>
</dbReference>
<dbReference type="AlphaFoldDB" id="A0A834ZM53"/>
<dbReference type="SUPFAM" id="SSF54928">
    <property type="entry name" value="RNA-binding domain, RBD"/>
    <property type="match status" value="2"/>
</dbReference>
<dbReference type="InterPro" id="IPR035979">
    <property type="entry name" value="RBD_domain_sf"/>
</dbReference>
<dbReference type="PROSITE" id="PS50102">
    <property type="entry name" value="RRM"/>
    <property type="match status" value="2"/>
</dbReference>
<feature type="domain" description="RRM" evidence="5">
    <location>
        <begin position="124"/>
        <end position="201"/>
    </location>
</feature>
<evidence type="ECO:0000256" key="2">
    <source>
        <dbReference type="ARBA" id="ARBA00022884"/>
    </source>
</evidence>
<feature type="compositionally biased region" description="Basic residues" evidence="4">
    <location>
        <begin position="89"/>
        <end position="100"/>
    </location>
</feature>
<feature type="region of interest" description="Disordered" evidence="4">
    <location>
        <begin position="349"/>
        <end position="409"/>
    </location>
</feature>
<dbReference type="GO" id="GO:0003729">
    <property type="term" value="F:mRNA binding"/>
    <property type="evidence" value="ECO:0007669"/>
    <property type="project" value="TreeGrafter"/>
</dbReference>
<feature type="region of interest" description="Disordered" evidence="4">
    <location>
        <begin position="83"/>
        <end position="121"/>
    </location>
</feature>
<feature type="compositionally biased region" description="Low complexity" evidence="4">
    <location>
        <begin position="101"/>
        <end position="120"/>
    </location>
</feature>
<keyword evidence="1" id="KW-0677">Repeat</keyword>
<dbReference type="FunFam" id="3.30.70.330:FF:000040">
    <property type="entry name" value="Heterogeneous nuclear ribonucleoprotein A2/B1"/>
    <property type="match status" value="1"/>
</dbReference>
<keyword evidence="2 3" id="KW-0694">RNA-binding</keyword>
<organism evidence="6 7">
    <name type="scientific">Tetracentron sinense</name>
    <name type="common">Spur-leaf</name>
    <dbReference type="NCBI Taxonomy" id="13715"/>
    <lineage>
        <taxon>Eukaryota</taxon>
        <taxon>Viridiplantae</taxon>
        <taxon>Streptophyta</taxon>
        <taxon>Embryophyta</taxon>
        <taxon>Tracheophyta</taxon>
        <taxon>Spermatophyta</taxon>
        <taxon>Magnoliopsida</taxon>
        <taxon>Trochodendrales</taxon>
        <taxon>Trochodendraceae</taxon>
        <taxon>Tetracentron</taxon>
    </lineage>
</organism>
<reference evidence="6 7" key="1">
    <citation type="submission" date="2020-04" db="EMBL/GenBank/DDBJ databases">
        <title>Plant Genome Project.</title>
        <authorList>
            <person name="Zhang R.-G."/>
        </authorList>
    </citation>
    <scope>NUCLEOTIDE SEQUENCE [LARGE SCALE GENOMIC DNA]</scope>
    <source>
        <strain evidence="6">YNK0</strain>
        <tissue evidence="6">Leaf</tissue>
    </source>
</reference>
<dbReference type="PANTHER" id="PTHR48032">
    <property type="entry name" value="RNA-BINDING PROTEIN MUSASHI HOMOLOG RBP6"/>
    <property type="match status" value="1"/>
</dbReference>
<evidence type="ECO:0000313" key="6">
    <source>
        <dbReference type="EMBL" id="KAF8406176.1"/>
    </source>
</evidence>
<feature type="domain" description="RRM" evidence="5">
    <location>
        <begin position="6"/>
        <end position="82"/>
    </location>
</feature>
<keyword evidence="7" id="KW-1185">Reference proteome</keyword>
<dbReference type="SMART" id="SM00360">
    <property type="entry name" value="RRM"/>
    <property type="match status" value="2"/>
</dbReference>
<dbReference type="PANTHER" id="PTHR48032:SF12">
    <property type="entry name" value="RRM DOMAIN-CONTAINING PROTEIN"/>
    <property type="match status" value="1"/>
</dbReference>
<evidence type="ECO:0000313" key="7">
    <source>
        <dbReference type="Proteomes" id="UP000655225"/>
    </source>
</evidence>
<dbReference type="InterPro" id="IPR012677">
    <property type="entry name" value="Nucleotide-bd_a/b_plait_sf"/>
</dbReference>
<dbReference type="EMBL" id="JABCRI010000005">
    <property type="protein sequence ID" value="KAF8406176.1"/>
    <property type="molecule type" value="Genomic_DNA"/>
</dbReference>
<feature type="compositionally biased region" description="Basic and acidic residues" evidence="4">
    <location>
        <begin position="392"/>
        <end position="401"/>
    </location>
</feature>
<evidence type="ECO:0000256" key="3">
    <source>
        <dbReference type="PROSITE-ProRule" id="PRU00176"/>
    </source>
</evidence>
<proteinExistence type="predicted"/>
<dbReference type="CDD" id="cd12330">
    <property type="entry name" value="RRM2_Hrp1p"/>
    <property type="match status" value="1"/>
</dbReference>
<evidence type="ECO:0000256" key="4">
    <source>
        <dbReference type="SAM" id="MobiDB-lite"/>
    </source>
</evidence>
<dbReference type="InterPro" id="IPR000504">
    <property type="entry name" value="RRM_dom"/>
</dbReference>
<dbReference type="Proteomes" id="UP000655225">
    <property type="component" value="Unassembled WGS sequence"/>
</dbReference>
<dbReference type="Pfam" id="PF00076">
    <property type="entry name" value="RRM_1"/>
    <property type="match status" value="2"/>
</dbReference>
<evidence type="ECO:0000259" key="5">
    <source>
        <dbReference type="PROSITE" id="PS50102"/>
    </source>
</evidence>
<comment type="caution">
    <text evidence="6">The sequence shown here is derived from an EMBL/GenBank/DDBJ whole genome shotgun (WGS) entry which is preliminary data.</text>
</comment>
<dbReference type="OMA" id="QTEGANF"/>
<gene>
    <name evidence="6" type="ORF">HHK36_008256</name>
</gene>
<feature type="compositionally biased region" description="Polar residues" evidence="4">
    <location>
        <begin position="357"/>
        <end position="370"/>
    </location>
</feature>
<accession>A0A834ZM53</accession>
<evidence type="ECO:0000256" key="1">
    <source>
        <dbReference type="ARBA" id="ARBA00022737"/>
    </source>
</evidence>
<dbReference type="Gene3D" id="3.30.70.330">
    <property type="match status" value="2"/>
</dbReference>
<dbReference type="OrthoDB" id="1875751at2759"/>